<dbReference type="InterPro" id="IPR045851">
    <property type="entry name" value="AMP-bd_C_sf"/>
</dbReference>
<keyword evidence="6" id="KW-1185">Reference proteome</keyword>
<dbReference type="RefSeq" id="WP_030532200.1">
    <property type="nucleotide sequence ID" value="NZ_JOIJ01000007.1"/>
</dbReference>
<dbReference type="PANTHER" id="PTHR43767:SF11">
    <property type="entry name" value="MEDIUM-CHAIN-FATTY-ACID--COA LIGASE"/>
    <property type="match status" value="1"/>
</dbReference>
<dbReference type="GO" id="GO:0016877">
    <property type="term" value="F:ligase activity, forming carbon-sulfur bonds"/>
    <property type="evidence" value="ECO:0007669"/>
    <property type="project" value="UniProtKB-ARBA"/>
</dbReference>
<dbReference type="InterPro" id="IPR050237">
    <property type="entry name" value="ATP-dep_AMP-bd_enzyme"/>
</dbReference>
<name>A0A660CC59_9PSEU</name>
<protein>
    <submittedName>
        <fullName evidence="5">Fatty-acyl-CoA synthase</fullName>
    </submittedName>
</protein>
<dbReference type="Gene3D" id="3.40.50.12780">
    <property type="entry name" value="N-terminal domain of ligase-like"/>
    <property type="match status" value="1"/>
</dbReference>
<organism evidence="5 6">
    <name type="scientific">Prauserella rugosa</name>
    <dbReference type="NCBI Taxonomy" id="43354"/>
    <lineage>
        <taxon>Bacteria</taxon>
        <taxon>Bacillati</taxon>
        <taxon>Actinomycetota</taxon>
        <taxon>Actinomycetes</taxon>
        <taxon>Pseudonocardiales</taxon>
        <taxon>Pseudonocardiaceae</taxon>
        <taxon>Prauserella</taxon>
    </lineage>
</organism>
<keyword evidence="2" id="KW-0436">Ligase</keyword>
<dbReference type="SUPFAM" id="SSF56801">
    <property type="entry name" value="Acetyl-CoA synthetase-like"/>
    <property type="match status" value="1"/>
</dbReference>
<dbReference type="AlphaFoldDB" id="A0A660CC59"/>
<feature type="domain" description="AMP-binding enzyme C-terminal" evidence="4">
    <location>
        <begin position="463"/>
        <end position="534"/>
    </location>
</feature>
<dbReference type="PANTHER" id="PTHR43767">
    <property type="entry name" value="LONG-CHAIN-FATTY-ACID--COA LIGASE"/>
    <property type="match status" value="1"/>
</dbReference>
<dbReference type="Pfam" id="PF13193">
    <property type="entry name" value="AMP-binding_C"/>
    <property type="match status" value="1"/>
</dbReference>
<dbReference type="FunFam" id="3.30.300.30:FF:000008">
    <property type="entry name" value="2,3-dihydroxybenzoate-AMP ligase"/>
    <property type="match status" value="1"/>
</dbReference>
<evidence type="ECO:0000313" key="6">
    <source>
        <dbReference type="Proteomes" id="UP000317303"/>
    </source>
</evidence>
<reference evidence="5 6" key="1">
    <citation type="submission" date="2019-07" db="EMBL/GenBank/DDBJ databases">
        <title>R&amp;d 2014.</title>
        <authorList>
            <person name="Klenk H.-P."/>
        </authorList>
    </citation>
    <scope>NUCLEOTIDE SEQUENCE [LARGE SCALE GENOMIC DNA]</scope>
    <source>
        <strain evidence="5 6">DSM 43194</strain>
    </source>
</reference>
<dbReference type="InterPro" id="IPR000873">
    <property type="entry name" value="AMP-dep_synth/lig_dom"/>
</dbReference>
<dbReference type="OrthoDB" id="9803968at2"/>
<dbReference type="Pfam" id="PF00501">
    <property type="entry name" value="AMP-binding"/>
    <property type="match status" value="1"/>
</dbReference>
<dbReference type="EMBL" id="VLJV01000001">
    <property type="protein sequence ID" value="TWH21170.1"/>
    <property type="molecule type" value="Genomic_DNA"/>
</dbReference>
<dbReference type="Proteomes" id="UP000317303">
    <property type="component" value="Unassembled WGS sequence"/>
</dbReference>
<dbReference type="InterPro" id="IPR025110">
    <property type="entry name" value="AMP-bd_C"/>
</dbReference>
<evidence type="ECO:0000259" key="4">
    <source>
        <dbReference type="Pfam" id="PF13193"/>
    </source>
</evidence>
<dbReference type="InterPro" id="IPR020845">
    <property type="entry name" value="AMP-binding_CS"/>
</dbReference>
<evidence type="ECO:0000256" key="1">
    <source>
        <dbReference type="ARBA" id="ARBA00006432"/>
    </source>
</evidence>
<feature type="domain" description="AMP-dependent synthetase/ligase" evidence="3">
    <location>
        <begin position="24"/>
        <end position="407"/>
    </location>
</feature>
<evidence type="ECO:0000256" key="2">
    <source>
        <dbReference type="ARBA" id="ARBA00022598"/>
    </source>
</evidence>
<dbReference type="NCBIfam" id="NF004837">
    <property type="entry name" value="PRK06187.1"/>
    <property type="match status" value="1"/>
</dbReference>
<gene>
    <name evidence="5" type="ORF">JD82_03024</name>
</gene>
<evidence type="ECO:0000259" key="3">
    <source>
        <dbReference type="Pfam" id="PF00501"/>
    </source>
</evidence>
<comment type="caution">
    <text evidence="5">The sequence shown here is derived from an EMBL/GenBank/DDBJ whole genome shotgun (WGS) entry which is preliminary data.</text>
</comment>
<proteinExistence type="inferred from homology"/>
<accession>A0A660CC59</accession>
<sequence>MRAVMQTEPLGLHQILGRCETLFADRPVVVGGAAEPATATYGDVFAEARAFAGGLAELGLRPGDRVATFAPNTREHLLAYIAVPGSGLVLHTVNIRLGGEEVAYTVEHAGDRVVLVDAALWPEWSAVALPSCVEYVIVYGDHLEHPELPGRADLPERHGNARVMPISDLMTAPPRQGPWYRPADEHEASGICYTSGTTGWPKAVVYSHRSVYLHALTLCGADTFAISEHDVVCPVVPMFHANSWNLPYASLLAGAGLALPGRRTDPIGLAECFAAGRVTFSAAVPTVWANLLAAVDAGDVDRTALKSVRRLVIGGSAASETLLSSLAELGIEPVHAWGMTECSPVGLIANPPANADDAVVAETRSSQGRPMPGLRMRVVDGETTVPWDGTSIGELQISGPYVAADYYGAEPGAVADKFAESEGTRLLRTGDVVTVDERGYVRIVDRTKDLVKSGGEWISSVALENHLMAHPAVREAAVIAVPDPKWDERPIAVVAARDVDAAQLRDFLAERVPRWQVPDRFEFVDEVPKTSVGKLDKKLLRTEYA</sequence>
<evidence type="ECO:0000313" key="5">
    <source>
        <dbReference type="EMBL" id="TWH21170.1"/>
    </source>
</evidence>
<dbReference type="InterPro" id="IPR042099">
    <property type="entry name" value="ANL_N_sf"/>
</dbReference>
<dbReference type="Gene3D" id="3.30.300.30">
    <property type="match status" value="1"/>
</dbReference>
<comment type="similarity">
    <text evidence="1">Belongs to the ATP-dependent AMP-binding enzyme family.</text>
</comment>
<dbReference type="PROSITE" id="PS00455">
    <property type="entry name" value="AMP_BINDING"/>
    <property type="match status" value="1"/>
</dbReference>